<proteinExistence type="predicted"/>
<accession>A0ABP0SQ73</accession>
<evidence type="ECO:0000313" key="1">
    <source>
        <dbReference type="EMBL" id="CAK9114550.1"/>
    </source>
</evidence>
<comment type="caution">
    <text evidence="1">The sequence shown here is derived from an EMBL/GenBank/DDBJ whole genome shotgun (WGS) entry which is preliminary data.</text>
</comment>
<dbReference type="Proteomes" id="UP001642484">
    <property type="component" value="Unassembled WGS sequence"/>
</dbReference>
<dbReference type="EMBL" id="CAXAMN010028027">
    <property type="protein sequence ID" value="CAK9114550.1"/>
    <property type="molecule type" value="Genomic_DNA"/>
</dbReference>
<gene>
    <name evidence="1" type="ORF">CCMP2556_LOCUS52959</name>
</gene>
<evidence type="ECO:0000313" key="2">
    <source>
        <dbReference type="Proteomes" id="UP001642484"/>
    </source>
</evidence>
<keyword evidence="2" id="KW-1185">Reference proteome</keyword>
<organism evidence="1 2">
    <name type="scientific">Durusdinium trenchii</name>
    <dbReference type="NCBI Taxonomy" id="1381693"/>
    <lineage>
        <taxon>Eukaryota</taxon>
        <taxon>Sar</taxon>
        <taxon>Alveolata</taxon>
        <taxon>Dinophyceae</taxon>
        <taxon>Suessiales</taxon>
        <taxon>Symbiodiniaceae</taxon>
        <taxon>Durusdinium</taxon>
    </lineage>
</organism>
<protein>
    <submittedName>
        <fullName evidence="1">Uncharacterized protein</fullName>
    </submittedName>
</protein>
<reference evidence="1 2" key="1">
    <citation type="submission" date="2024-02" db="EMBL/GenBank/DDBJ databases">
        <authorList>
            <person name="Chen Y."/>
            <person name="Shah S."/>
            <person name="Dougan E. K."/>
            <person name="Thang M."/>
            <person name="Chan C."/>
        </authorList>
    </citation>
    <scope>NUCLEOTIDE SEQUENCE [LARGE SCALE GENOMIC DNA]</scope>
</reference>
<name>A0ABP0SQ73_9DINO</name>
<sequence>MAEVWCFGLEALSSNCCARLAQCSKGFYVAVRDAVAERITLSLADGCLQADLASHQLHNPILALSHLESLAHSQFLFGGLRGLLRSMVAGHSASAKQLSSAKNSLASALLMELASSTLPGPVEDRPEAAICLLESPPSTDALCDLLFSQLAGGRAELASAWARLAALLYHYRPPRGRVETVLCPSSSSSNARNEG</sequence>